<organism evidence="2 3">
    <name type="scientific">Danaus chrysippus</name>
    <name type="common">African queen</name>
    <dbReference type="NCBI Taxonomy" id="151541"/>
    <lineage>
        <taxon>Eukaryota</taxon>
        <taxon>Metazoa</taxon>
        <taxon>Ecdysozoa</taxon>
        <taxon>Arthropoda</taxon>
        <taxon>Hexapoda</taxon>
        <taxon>Insecta</taxon>
        <taxon>Pterygota</taxon>
        <taxon>Neoptera</taxon>
        <taxon>Endopterygota</taxon>
        <taxon>Lepidoptera</taxon>
        <taxon>Glossata</taxon>
        <taxon>Ditrysia</taxon>
        <taxon>Papilionoidea</taxon>
        <taxon>Nymphalidae</taxon>
        <taxon>Danainae</taxon>
        <taxon>Danaini</taxon>
        <taxon>Danaina</taxon>
        <taxon>Danaus</taxon>
        <taxon>Anosia</taxon>
    </lineage>
</organism>
<keyword evidence="1" id="KW-0472">Membrane</keyword>
<evidence type="ECO:0000313" key="2">
    <source>
        <dbReference type="EMBL" id="CAG9558236.1"/>
    </source>
</evidence>
<sequence>MAKMTDEQRVFIELVRDLDMPGFILLIFYVYALFTFYVVRRRRRNNARIFRQLRKEMEEELIEETDE</sequence>
<keyword evidence="1" id="KW-1133">Transmembrane helix</keyword>
<dbReference type="AlphaFoldDB" id="A0A8J2MHP9"/>
<evidence type="ECO:0000256" key="1">
    <source>
        <dbReference type="SAM" id="Phobius"/>
    </source>
</evidence>
<dbReference type="Proteomes" id="UP000789524">
    <property type="component" value="Unassembled WGS sequence"/>
</dbReference>
<comment type="caution">
    <text evidence="2">The sequence shown here is derived from an EMBL/GenBank/DDBJ whole genome shotgun (WGS) entry which is preliminary data.</text>
</comment>
<feature type="transmembrane region" description="Helical" evidence="1">
    <location>
        <begin position="20"/>
        <end position="39"/>
    </location>
</feature>
<evidence type="ECO:0000313" key="3">
    <source>
        <dbReference type="Proteomes" id="UP000789524"/>
    </source>
</evidence>
<gene>
    <name evidence="2" type="ORF">DCHRY22_LOCUS421</name>
</gene>
<name>A0A8J2MHP9_9NEOP</name>
<keyword evidence="1" id="KW-0812">Transmembrane</keyword>
<reference evidence="2" key="1">
    <citation type="submission" date="2021-09" db="EMBL/GenBank/DDBJ databases">
        <authorList>
            <person name="Martin H S."/>
        </authorList>
    </citation>
    <scope>NUCLEOTIDE SEQUENCE</scope>
</reference>
<accession>A0A8J2MHP9</accession>
<dbReference type="EMBL" id="CAKASE010000043">
    <property type="protein sequence ID" value="CAG9558236.1"/>
    <property type="molecule type" value="Genomic_DNA"/>
</dbReference>
<keyword evidence="3" id="KW-1185">Reference proteome</keyword>
<protein>
    <submittedName>
        <fullName evidence="2">(African queen) hypothetical protein</fullName>
    </submittedName>
</protein>
<proteinExistence type="predicted"/>